<comment type="caution">
    <text evidence="1">The sequence shown here is derived from an EMBL/GenBank/DDBJ whole genome shotgun (WGS) entry which is preliminary data.</text>
</comment>
<dbReference type="AlphaFoldDB" id="X1TQ07"/>
<sequence length="33" mass="3968">GSFGLEVKKRSKIFHSILDELAERKNYYLKLRK</sequence>
<proteinExistence type="predicted"/>
<organism evidence="1">
    <name type="scientific">marine sediment metagenome</name>
    <dbReference type="NCBI Taxonomy" id="412755"/>
    <lineage>
        <taxon>unclassified sequences</taxon>
        <taxon>metagenomes</taxon>
        <taxon>ecological metagenomes</taxon>
    </lineage>
</organism>
<reference evidence="1" key="1">
    <citation type="journal article" date="2014" name="Front. Microbiol.">
        <title>High frequency of phylogenetically diverse reductive dehalogenase-homologous genes in deep subseafloor sedimentary metagenomes.</title>
        <authorList>
            <person name="Kawai M."/>
            <person name="Futagami T."/>
            <person name="Toyoda A."/>
            <person name="Takaki Y."/>
            <person name="Nishi S."/>
            <person name="Hori S."/>
            <person name="Arai W."/>
            <person name="Tsubouchi T."/>
            <person name="Morono Y."/>
            <person name="Uchiyama I."/>
            <person name="Ito T."/>
            <person name="Fujiyama A."/>
            <person name="Inagaki F."/>
            <person name="Takami H."/>
        </authorList>
    </citation>
    <scope>NUCLEOTIDE SEQUENCE</scope>
    <source>
        <strain evidence="1">Expedition CK06-06</strain>
    </source>
</reference>
<gene>
    <name evidence="1" type="ORF">S12H4_12171</name>
</gene>
<accession>X1TQ07</accession>
<name>X1TQ07_9ZZZZ</name>
<protein>
    <submittedName>
        <fullName evidence="1">Uncharacterized protein</fullName>
    </submittedName>
</protein>
<feature type="non-terminal residue" evidence="1">
    <location>
        <position position="1"/>
    </location>
</feature>
<dbReference type="EMBL" id="BARW01005681">
    <property type="protein sequence ID" value="GAI82114.1"/>
    <property type="molecule type" value="Genomic_DNA"/>
</dbReference>
<evidence type="ECO:0000313" key="1">
    <source>
        <dbReference type="EMBL" id="GAI82114.1"/>
    </source>
</evidence>